<protein>
    <recommendedName>
        <fullName evidence="4 7">dTDP-4-dehydrorhamnose 3,5-epimerase</fullName>
        <ecNumber evidence="3 7">5.1.3.13</ecNumber>
    </recommendedName>
    <alternativeName>
        <fullName evidence="7">Thymidine diphospho-4-keto-rhamnose 3,5-epimerase</fullName>
    </alternativeName>
</protein>
<dbReference type="AlphaFoldDB" id="A0A939G8U4"/>
<accession>A0A939G8U4</accession>
<name>A0A939G8U4_9BACT</name>
<comment type="function">
    <text evidence="2 7">Catalyzes the epimerization of the C3' and C5'positions of dTDP-6-deoxy-D-xylo-4-hexulose, forming dTDP-6-deoxy-L-lyxo-4-hexulose.</text>
</comment>
<gene>
    <name evidence="8" type="primary">rfbC</name>
    <name evidence="8" type="ORF">J2I48_17170</name>
</gene>
<dbReference type="GO" id="GO:0008830">
    <property type="term" value="F:dTDP-4-dehydrorhamnose 3,5-epimerase activity"/>
    <property type="evidence" value="ECO:0007669"/>
    <property type="project" value="UniProtKB-UniRule"/>
</dbReference>
<comment type="catalytic activity">
    <reaction evidence="1 7">
        <text>dTDP-4-dehydro-6-deoxy-alpha-D-glucose = dTDP-4-dehydro-beta-L-rhamnose</text>
        <dbReference type="Rhea" id="RHEA:16969"/>
        <dbReference type="ChEBI" id="CHEBI:57649"/>
        <dbReference type="ChEBI" id="CHEBI:62830"/>
        <dbReference type="EC" id="5.1.3.13"/>
    </reaction>
</comment>
<dbReference type="GO" id="GO:0005829">
    <property type="term" value="C:cytosol"/>
    <property type="evidence" value="ECO:0007669"/>
    <property type="project" value="TreeGrafter"/>
</dbReference>
<keyword evidence="7 8" id="KW-0413">Isomerase</keyword>
<dbReference type="PANTHER" id="PTHR21047">
    <property type="entry name" value="DTDP-6-DEOXY-D-GLUCOSE-3,5 EPIMERASE"/>
    <property type="match status" value="1"/>
</dbReference>
<proteinExistence type="inferred from homology"/>
<sequence length="185" mass="20859">MIFTETPIAGAFVITPAPRGDHRGWFMRTFDQNLFADRGLCGNWVQMNHSMTAQPGSIRGMHFQHAPAAEVKLVRCVAGRVFDVLVDLRPDSPTRYQWFGTELSAQNGQLLYIPEGCAHGFQTLTPNCELIYCHSAAYAPDHEDGIRYNDPKINITWPLPVADISERDLGFELIYDVRITNYDLG</sequence>
<dbReference type="GO" id="GO:0000271">
    <property type="term" value="P:polysaccharide biosynthetic process"/>
    <property type="evidence" value="ECO:0007669"/>
    <property type="project" value="TreeGrafter"/>
</dbReference>
<comment type="subunit">
    <text evidence="7">Homodimer.</text>
</comment>
<dbReference type="RefSeq" id="WP_207336708.1">
    <property type="nucleotide sequence ID" value="NZ_JAFMYU010000014.1"/>
</dbReference>
<dbReference type="NCBIfam" id="TIGR01221">
    <property type="entry name" value="rmlC"/>
    <property type="match status" value="1"/>
</dbReference>
<evidence type="ECO:0000256" key="4">
    <source>
        <dbReference type="ARBA" id="ARBA00019595"/>
    </source>
</evidence>
<dbReference type="Pfam" id="PF00908">
    <property type="entry name" value="dTDP_sugar_isom"/>
    <property type="match status" value="1"/>
</dbReference>
<evidence type="ECO:0000313" key="8">
    <source>
        <dbReference type="EMBL" id="MBO0932744.1"/>
    </source>
</evidence>
<feature type="active site" description="Proton donor" evidence="5">
    <location>
        <position position="132"/>
    </location>
</feature>
<dbReference type="EMBL" id="JAFMYU010000014">
    <property type="protein sequence ID" value="MBO0932744.1"/>
    <property type="molecule type" value="Genomic_DNA"/>
</dbReference>
<evidence type="ECO:0000256" key="6">
    <source>
        <dbReference type="PIRSR" id="PIRSR600888-3"/>
    </source>
</evidence>
<dbReference type="InterPro" id="IPR000888">
    <property type="entry name" value="RmlC-like"/>
</dbReference>
<keyword evidence="9" id="KW-1185">Reference proteome</keyword>
<dbReference type="EC" id="5.1.3.13" evidence="3 7"/>
<evidence type="ECO:0000256" key="5">
    <source>
        <dbReference type="PIRSR" id="PIRSR600888-1"/>
    </source>
</evidence>
<feature type="active site" description="Proton acceptor" evidence="5">
    <location>
        <position position="62"/>
    </location>
</feature>
<dbReference type="InterPro" id="IPR014710">
    <property type="entry name" value="RmlC-like_jellyroll"/>
</dbReference>
<evidence type="ECO:0000256" key="3">
    <source>
        <dbReference type="ARBA" id="ARBA00012098"/>
    </source>
</evidence>
<feature type="site" description="Participates in a stacking interaction with the thymidine ring of dTDP-4-oxo-6-deoxyglucose" evidence="6">
    <location>
        <position position="138"/>
    </location>
</feature>
<comment type="pathway">
    <text evidence="7">Carbohydrate biosynthesis; dTDP-L-rhamnose biosynthesis.</text>
</comment>
<reference evidence="8 9" key="1">
    <citation type="submission" date="2021-03" db="EMBL/GenBank/DDBJ databases">
        <title>Fibrella sp. HMF5036 genome sequencing and assembly.</title>
        <authorList>
            <person name="Kang H."/>
            <person name="Kim H."/>
            <person name="Bae S."/>
            <person name="Joh K."/>
        </authorList>
    </citation>
    <scope>NUCLEOTIDE SEQUENCE [LARGE SCALE GENOMIC DNA]</scope>
    <source>
        <strain evidence="8 9">HMF5036</strain>
    </source>
</reference>
<evidence type="ECO:0000256" key="2">
    <source>
        <dbReference type="ARBA" id="ARBA00001997"/>
    </source>
</evidence>
<dbReference type="InterPro" id="IPR011051">
    <property type="entry name" value="RmlC_Cupin_sf"/>
</dbReference>
<comment type="caution">
    <text evidence="8">The sequence shown here is derived from an EMBL/GenBank/DDBJ whole genome shotgun (WGS) entry which is preliminary data.</text>
</comment>
<dbReference type="GO" id="GO:0019305">
    <property type="term" value="P:dTDP-rhamnose biosynthetic process"/>
    <property type="evidence" value="ECO:0007669"/>
    <property type="project" value="UniProtKB-UniRule"/>
</dbReference>
<dbReference type="CDD" id="cd00438">
    <property type="entry name" value="cupin_RmlC"/>
    <property type="match status" value="1"/>
</dbReference>
<dbReference type="PANTHER" id="PTHR21047:SF2">
    <property type="entry name" value="THYMIDINE DIPHOSPHO-4-KETO-RHAMNOSE 3,5-EPIMERASE"/>
    <property type="match status" value="1"/>
</dbReference>
<evidence type="ECO:0000256" key="7">
    <source>
        <dbReference type="RuleBase" id="RU364069"/>
    </source>
</evidence>
<dbReference type="SUPFAM" id="SSF51182">
    <property type="entry name" value="RmlC-like cupins"/>
    <property type="match status" value="1"/>
</dbReference>
<comment type="similarity">
    <text evidence="7">Belongs to the dTDP-4-dehydrorhamnose 3,5-epimerase family.</text>
</comment>
<organism evidence="8 9">
    <name type="scientific">Fibrella aquatilis</name>
    <dbReference type="NCBI Taxonomy" id="2817059"/>
    <lineage>
        <taxon>Bacteria</taxon>
        <taxon>Pseudomonadati</taxon>
        <taxon>Bacteroidota</taxon>
        <taxon>Cytophagia</taxon>
        <taxon>Cytophagales</taxon>
        <taxon>Spirosomataceae</taxon>
        <taxon>Fibrella</taxon>
    </lineage>
</organism>
<evidence type="ECO:0000256" key="1">
    <source>
        <dbReference type="ARBA" id="ARBA00001298"/>
    </source>
</evidence>
<evidence type="ECO:0000313" key="9">
    <source>
        <dbReference type="Proteomes" id="UP000664795"/>
    </source>
</evidence>
<dbReference type="Gene3D" id="2.60.120.10">
    <property type="entry name" value="Jelly Rolls"/>
    <property type="match status" value="1"/>
</dbReference>
<dbReference type="Proteomes" id="UP000664795">
    <property type="component" value="Unassembled WGS sequence"/>
</dbReference>